<reference evidence="1 2" key="1">
    <citation type="journal article" date="2016" name="Genome Announc.">
        <title>Complete Genome and Plasmid Sequences for Rhodococcus fascians D188 and Draft Sequences for Rhodococcus Isolates PBTS 1 and PBTS 2.</title>
        <authorList>
            <person name="Stamler R.A."/>
            <person name="Vereecke D."/>
            <person name="Zhang Y."/>
            <person name="Schilkey F."/>
            <person name="Devitt N."/>
            <person name="Randall J.J."/>
        </authorList>
    </citation>
    <scope>NUCLEOTIDE SEQUENCE [LARGE SCALE GENOMIC DNA]</scope>
    <source>
        <strain evidence="1 2">PBTS2</strain>
    </source>
</reference>
<name>A0A143QKT2_RHOFA</name>
<keyword evidence="2" id="KW-1185">Reference proteome</keyword>
<organism evidence="1 2">
    <name type="scientific">Rhodococcoides fascians</name>
    <name type="common">Rhodococcus fascians</name>
    <dbReference type="NCBI Taxonomy" id="1828"/>
    <lineage>
        <taxon>Bacteria</taxon>
        <taxon>Bacillati</taxon>
        <taxon>Actinomycetota</taxon>
        <taxon>Actinomycetes</taxon>
        <taxon>Mycobacteriales</taxon>
        <taxon>Nocardiaceae</taxon>
        <taxon>Rhodococcoides</taxon>
    </lineage>
</organism>
<dbReference type="AlphaFoldDB" id="A0A143QKT2"/>
<dbReference type="Proteomes" id="UP000076038">
    <property type="component" value="Chromosome"/>
</dbReference>
<reference evidence="2" key="2">
    <citation type="submission" date="2016-04" db="EMBL/GenBank/DDBJ databases">
        <title>Complete Genome and Plasmid Sequences for Rhodococcus fascians D188 and Draft Sequences for Rhodococcus spp. Isolates PBTS 1 and PBTS 2.</title>
        <authorList>
            <person name="Stamer R."/>
            <person name="Vereecke D."/>
            <person name="Zhang Y."/>
            <person name="Schilkey F."/>
            <person name="Devitt N."/>
            <person name="Randall J."/>
        </authorList>
    </citation>
    <scope>NUCLEOTIDE SEQUENCE [LARGE SCALE GENOMIC DNA]</scope>
    <source>
        <strain evidence="2">PBTS2</strain>
    </source>
</reference>
<evidence type="ECO:0000313" key="1">
    <source>
        <dbReference type="EMBL" id="AMY23396.1"/>
    </source>
</evidence>
<dbReference type="KEGG" id="rhs:A3Q41_02094"/>
<dbReference type="PATRIC" id="fig|1653479.3.peg.2116"/>
<proteinExistence type="predicted"/>
<sequence>MLTGTWTPSRGVEITHADLPEPWLRAIDRLSRDLHVRQYSGLIEHIDWVAEYDPDGGAVWLASAVTIAGRRANGLNGNGTGANIDADEDAALWSMADLVQNAVAEAHTAWPWGDAGGFMSPRLVDDAAVWRDRNGTITRMGDLAEST</sequence>
<evidence type="ECO:0000313" key="2">
    <source>
        <dbReference type="Proteomes" id="UP000076038"/>
    </source>
</evidence>
<dbReference type="EMBL" id="CP015220">
    <property type="protein sequence ID" value="AMY23396.1"/>
    <property type="molecule type" value="Genomic_DNA"/>
</dbReference>
<protein>
    <submittedName>
        <fullName evidence="1">Uncharacterized protein</fullName>
    </submittedName>
</protein>
<accession>A0A143QKT2</accession>
<gene>
    <name evidence="1" type="ORF">A3Q41_02094</name>
</gene>